<dbReference type="EMBL" id="WMBB01000017">
    <property type="protein sequence ID" value="MTE16895.1"/>
    <property type="molecule type" value="Genomic_DNA"/>
</dbReference>
<accession>A0A6I3L8Z3</accession>
<organism evidence="1 2">
    <name type="scientific">Nocardia aurantiaca</name>
    <dbReference type="NCBI Taxonomy" id="2675850"/>
    <lineage>
        <taxon>Bacteria</taxon>
        <taxon>Bacillati</taxon>
        <taxon>Actinomycetota</taxon>
        <taxon>Actinomycetes</taxon>
        <taxon>Mycobacteriales</taxon>
        <taxon>Nocardiaceae</taxon>
        <taxon>Nocardia</taxon>
    </lineage>
</organism>
<proteinExistence type="predicted"/>
<gene>
    <name evidence="1" type="ORF">GLP40_29650</name>
</gene>
<name>A0A6I3L8Z3_9NOCA</name>
<comment type="caution">
    <text evidence="1">The sequence shown here is derived from an EMBL/GenBank/DDBJ whole genome shotgun (WGS) entry which is preliminary data.</text>
</comment>
<protein>
    <submittedName>
        <fullName evidence="1">Uncharacterized protein</fullName>
    </submittedName>
</protein>
<sequence>MTAIAQNAPRLRAGADHVESWFVRANDPRSPRAVWIKATVLTSSDGTALAQAWCSVFDGRRTHAWCADIPLDAARFETHSIGQDIAVGPLTLSLTGRGGTTGGTLSDAAQTVAWDLSFSTVAGLGEPMSLLPTDRLLDAPVPSNKLVTPFPVLTCTGWLELQSERWDLTGWHGMQGHNWGREHSPEYAWGQCVFTDARDGEPFAVVEAASGRTRLAGRASPLLSMLVIRRGDEEFRFDRIVDLWRQRPRLEFPAWTLRMRGRHGTAELRMHAEPEQMVCLAYRNPARATSYCLNSKTAAVRVHVAPINGNAFELRSPHGGALEFLVPHPVASVSPIV</sequence>
<dbReference type="AlphaFoldDB" id="A0A6I3L8Z3"/>
<evidence type="ECO:0000313" key="1">
    <source>
        <dbReference type="EMBL" id="MTE16895.1"/>
    </source>
</evidence>
<dbReference type="RefSeq" id="WP_154791317.1">
    <property type="nucleotide sequence ID" value="NZ_WMBB01000017.1"/>
</dbReference>
<evidence type="ECO:0000313" key="2">
    <source>
        <dbReference type="Proteomes" id="UP000432464"/>
    </source>
</evidence>
<dbReference type="Proteomes" id="UP000432464">
    <property type="component" value="Unassembled WGS sequence"/>
</dbReference>
<dbReference type="SUPFAM" id="SSF159245">
    <property type="entry name" value="AttH-like"/>
    <property type="match status" value="1"/>
</dbReference>
<keyword evidence="2" id="KW-1185">Reference proteome</keyword>
<reference evidence="1 2" key="1">
    <citation type="submission" date="2019-11" db="EMBL/GenBank/DDBJ databases">
        <title>Nocardia sp. nov. CT2-14 isolated from soil.</title>
        <authorList>
            <person name="Kanchanasin P."/>
            <person name="Tanasupawat S."/>
            <person name="Yuki M."/>
            <person name="Kudo T."/>
        </authorList>
    </citation>
    <scope>NUCLEOTIDE SEQUENCE [LARGE SCALE GENOMIC DNA]</scope>
    <source>
        <strain evidence="1 2">CT2-14</strain>
    </source>
</reference>